<feature type="domain" description="Helicase C-terminal" evidence="16">
    <location>
        <begin position="851"/>
        <end position="1018"/>
    </location>
</feature>
<evidence type="ECO:0000256" key="14">
    <source>
        <dbReference type="SAM" id="MobiDB-lite"/>
    </source>
</evidence>
<dbReference type="GO" id="GO:0010078">
    <property type="term" value="P:maintenance of root meristem identity"/>
    <property type="evidence" value="ECO:0007669"/>
    <property type="project" value="UniProtKB-ARBA"/>
</dbReference>
<accession>A0A484KB71</accession>
<dbReference type="GO" id="GO:0042393">
    <property type="term" value="F:histone binding"/>
    <property type="evidence" value="ECO:0007669"/>
    <property type="project" value="InterPro"/>
</dbReference>
<dbReference type="SMART" id="SM00487">
    <property type="entry name" value="DEXDc"/>
    <property type="match status" value="1"/>
</dbReference>
<feature type="region of interest" description="Disordered" evidence="14">
    <location>
        <begin position="1132"/>
        <end position="1265"/>
    </location>
</feature>
<protein>
    <recommendedName>
        <fullName evidence="4">DNA helicase</fullName>
        <ecNumber evidence="4">3.6.4.12</ecNumber>
    </recommendedName>
</protein>
<dbReference type="InterPro" id="IPR027417">
    <property type="entry name" value="P-loop_NTPase"/>
</dbReference>
<dbReference type="SMART" id="SM01314">
    <property type="entry name" value="SnAC"/>
    <property type="match status" value="1"/>
</dbReference>
<dbReference type="InterPro" id="IPR038718">
    <property type="entry name" value="SNF2-like_sf"/>
</dbReference>
<keyword evidence="18" id="KW-1185">Reference proteome</keyword>
<dbReference type="InterPro" id="IPR001650">
    <property type="entry name" value="Helicase_C-like"/>
</dbReference>
<keyword evidence="8" id="KW-0378">Hydrolase</keyword>
<dbReference type="GO" id="GO:0010231">
    <property type="term" value="P:maintenance of seed dormancy"/>
    <property type="evidence" value="ECO:0007669"/>
    <property type="project" value="UniProtKB-ARBA"/>
</dbReference>
<dbReference type="PROSITE" id="PS51194">
    <property type="entry name" value="HELICASE_CTER"/>
    <property type="match status" value="1"/>
</dbReference>
<evidence type="ECO:0000259" key="16">
    <source>
        <dbReference type="PROSITE" id="PS51194"/>
    </source>
</evidence>
<dbReference type="CDD" id="cd18793">
    <property type="entry name" value="SF2_C_SNF"/>
    <property type="match status" value="1"/>
</dbReference>
<dbReference type="PROSITE" id="PS51192">
    <property type="entry name" value="HELICASE_ATP_BIND_1"/>
    <property type="match status" value="1"/>
</dbReference>
<keyword evidence="6" id="KW-0341">Growth regulation</keyword>
<dbReference type="Pfam" id="PF00176">
    <property type="entry name" value="SNF2-rel_dom"/>
    <property type="match status" value="3"/>
</dbReference>
<sequence>MVAQVESQAAAGGGGPASISIASPAAAACQDHVENTKTLICALNLLSRNLPLPQDVLDAVSSIFLAGEDEPGEDCAVQGDSGIEKAPSPIGYGMATYGELMADFEDSLLKEKFSCTSGSALQRSKEFRYESHIRSRLSELEDLPTSRGEDLQSKCLLELYGLKLAELQRKVRSEVSLEYWLRVHCSNPDEQLFDWGRMRLHRPIYGIGDAFAVESDDPLKKKRDAERLSRIEEEARNRVETKKRKFFSDILNATRELQQHVLAVQKRRKQRNDGIQAWHARQRQRATRAEKLRFQALKADDQEAYMKMVDESKNERLRLLLQNTNDLLGRLGAAVQRQKDADHDGIEPLEGSGSDLPELTASKTGTPGQSAPVENEDVVDNESPCDTKTNDLLEGQRKYNSAVHSIQEKVTEQPAMLQGGELRPYQLEGLQWMLSLFNNNLNGILADEMGLGKTIQTISLIAHLMENKGVTGPHLIVAPKAVLPNWINEFQTWAPRPYQLEGLQWMLSLFNNNLNGILADEMGLGKTIQTISLIAHLMENKGVTGPHLIVAPKAVLPNWINEFQTWAPSIVAVLYDGRLDERKALREEYSGEGKFNAIITHYDLIMRDKSFLKKIHWHYMIIDEGHRLKNHECALARTVAGYRIRRRLLLTGTPIQNSLQELWSLLNFLLPNIFNSVENFEDWFNAPFSDKCDITLTDEEELLIIRRLHHVIRPFILRRKKDEVEKFLPGKTQVILKCDMSAWQKLYYRQVTDEGRVGLGTGMKKDEVEKFLPGKTQVILKCDMSAWQKLYYRQVTDEGRVGLGTGTGKSKSLQNLSMQLRKCCNHPYLFVNQYNMWQKEEIVRASGKIELLDRLLPKLRKAGHRVLLFSQMTRLMDILEIYLQLNEFKYLRLDGGTKTEERGSLVKQFNAPDSPYFMFLLSTRAGGLGLNLQTADTVIIFDSDWNPQMDQQAEDRAHRIGQKNEVMVFVLVSVGSIEEVILERAKQKMGIDAKVIQAGLFNTTSTAQDRREMLEEIMRRGTSTLGTDVPTEREINNLAARSKEEFWLFEKMDEERRQKERYRSRLMEDHEVPDWAYVRAESNQGKGKGFLYDSANLNGKRKRKEVVYVDTLSDLQWMKAVEDGEEFLKQSGKKRRAAAAEDPLPSKTPHNQDQQGVDSSSLPPPPPPNKWSDHLSISFSRGEEKMKKGHDETALLVNEEAPTTTSEGEEDTIGTTPLKGYNNNNNQPGAAAAAPPSQRNEYTGFTGNLEGPTWKSLKRRRSSLQ</sequence>
<evidence type="ECO:0000256" key="11">
    <source>
        <dbReference type="ARBA" id="ARBA00022853"/>
    </source>
</evidence>
<keyword evidence="7" id="KW-0547">Nucleotide-binding</keyword>
<feature type="compositionally biased region" description="Low complexity" evidence="14">
    <location>
        <begin position="1222"/>
        <end position="1236"/>
    </location>
</feature>
<dbReference type="InterPro" id="IPR029295">
    <property type="entry name" value="SnAC"/>
</dbReference>
<gene>
    <name evidence="17" type="ORF">CCAM_LOCUS1945</name>
</gene>
<dbReference type="AlphaFoldDB" id="A0A484KB71"/>
<feature type="region of interest" description="Disordered" evidence="14">
    <location>
        <begin position="338"/>
        <end position="384"/>
    </location>
</feature>
<dbReference type="GO" id="GO:0006325">
    <property type="term" value="P:chromatin organization"/>
    <property type="evidence" value="ECO:0007669"/>
    <property type="project" value="UniProtKB-KW"/>
</dbReference>
<dbReference type="InterPro" id="IPR014001">
    <property type="entry name" value="Helicase_ATP-bd"/>
</dbReference>
<dbReference type="PANTHER" id="PTHR10799">
    <property type="entry name" value="SNF2/RAD54 HELICASE FAMILY"/>
    <property type="match status" value="1"/>
</dbReference>
<dbReference type="Gene3D" id="3.40.50.10810">
    <property type="entry name" value="Tandem AAA-ATPase domain"/>
    <property type="match status" value="2"/>
</dbReference>
<evidence type="ECO:0000256" key="1">
    <source>
        <dbReference type="ARBA" id="ARBA00004123"/>
    </source>
</evidence>
<dbReference type="InterPro" id="IPR000330">
    <property type="entry name" value="SNF2_N"/>
</dbReference>
<evidence type="ECO:0000256" key="10">
    <source>
        <dbReference type="ARBA" id="ARBA00022840"/>
    </source>
</evidence>
<feature type="domain" description="Helicase ATP-binding" evidence="15">
    <location>
        <begin position="507"/>
        <end position="672"/>
    </location>
</feature>
<evidence type="ECO:0000256" key="7">
    <source>
        <dbReference type="ARBA" id="ARBA00022741"/>
    </source>
</evidence>
<dbReference type="EC" id="3.6.4.12" evidence="4"/>
<dbReference type="Proteomes" id="UP000595140">
    <property type="component" value="Unassembled WGS sequence"/>
</dbReference>
<evidence type="ECO:0000256" key="8">
    <source>
        <dbReference type="ARBA" id="ARBA00022801"/>
    </source>
</evidence>
<organism evidence="17 18">
    <name type="scientific">Cuscuta campestris</name>
    <dbReference type="NCBI Taxonomy" id="132261"/>
    <lineage>
        <taxon>Eukaryota</taxon>
        <taxon>Viridiplantae</taxon>
        <taxon>Streptophyta</taxon>
        <taxon>Embryophyta</taxon>
        <taxon>Tracheophyta</taxon>
        <taxon>Spermatophyta</taxon>
        <taxon>Magnoliopsida</taxon>
        <taxon>eudicotyledons</taxon>
        <taxon>Gunneridae</taxon>
        <taxon>Pentapetalae</taxon>
        <taxon>asterids</taxon>
        <taxon>lamiids</taxon>
        <taxon>Solanales</taxon>
        <taxon>Convolvulaceae</taxon>
        <taxon>Cuscuteae</taxon>
        <taxon>Cuscuta</taxon>
        <taxon>Cuscuta subgen. Grammica</taxon>
        <taxon>Cuscuta sect. Cleistogrammica</taxon>
    </lineage>
</organism>
<feature type="compositionally biased region" description="Polar residues" evidence="14">
    <location>
        <begin position="1237"/>
        <end position="1246"/>
    </location>
</feature>
<keyword evidence="11" id="KW-0156">Chromatin regulator</keyword>
<keyword evidence="5" id="KW-0217">Developmental protein</keyword>
<dbReference type="Gene3D" id="3.40.50.300">
    <property type="entry name" value="P-loop containing nucleotide triphosphate hydrolases"/>
    <property type="match status" value="1"/>
</dbReference>
<dbReference type="GO" id="GO:0010492">
    <property type="term" value="P:maintenance of shoot apical meristem identity"/>
    <property type="evidence" value="ECO:0007669"/>
    <property type="project" value="UniProtKB-ARBA"/>
</dbReference>
<reference evidence="17 18" key="1">
    <citation type="submission" date="2018-04" db="EMBL/GenBank/DDBJ databases">
        <authorList>
            <person name="Vogel A."/>
        </authorList>
    </citation>
    <scope>NUCLEOTIDE SEQUENCE [LARGE SCALE GENOMIC DNA]</scope>
</reference>
<feature type="compositionally biased region" description="Basic and acidic residues" evidence="14">
    <location>
        <begin position="1181"/>
        <end position="1193"/>
    </location>
</feature>
<keyword evidence="12" id="KW-0539">Nucleus</keyword>
<comment type="subcellular location">
    <subcellularLocation>
        <location evidence="1">Nucleus</location>
    </subcellularLocation>
    <subcellularLocation>
        <location evidence="2">Plastid</location>
    </subcellularLocation>
</comment>
<dbReference type="EMBL" id="OOIL02000104">
    <property type="protein sequence ID" value="VFQ60169.1"/>
    <property type="molecule type" value="Genomic_DNA"/>
</dbReference>
<evidence type="ECO:0000313" key="17">
    <source>
        <dbReference type="EMBL" id="VFQ60169.1"/>
    </source>
</evidence>
<evidence type="ECO:0000259" key="15">
    <source>
        <dbReference type="PROSITE" id="PS51192"/>
    </source>
</evidence>
<comment type="catalytic activity">
    <reaction evidence="13">
        <text>ATP + H2O = ADP + phosphate + H(+)</text>
        <dbReference type="Rhea" id="RHEA:13065"/>
        <dbReference type="ChEBI" id="CHEBI:15377"/>
        <dbReference type="ChEBI" id="CHEBI:15378"/>
        <dbReference type="ChEBI" id="CHEBI:30616"/>
        <dbReference type="ChEBI" id="CHEBI:43474"/>
        <dbReference type="ChEBI" id="CHEBI:456216"/>
        <dbReference type="EC" id="3.6.4.12"/>
    </reaction>
</comment>
<evidence type="ECO:0000256" key="6">
    <source>
        <dbReference type="ARBA" id="ARBA00022604"/>
    </source>
</evidence>
<dbReference type="OrthoDB" id="5857104at2759"/>
<evidence type="ECO:0000256" key="13">
    <source>
        <dbReference type="ARBA" id="ARBA00047995"/>
    </source>
</evidence>
<evidence type="ECO:0000256" key="12">
    <source>
        <dbReference type="ARBA" id="ARBA00023242"/>
    </source>
</evidence>
<comment type="similarity">
    <text evidence="3">Belongs to the helicase family.</text>
</comment>
<dbReference type="FunFam" id="3.40.50.10810:FF:000016">
    <property type="entry name" value="Chromatin structure-remodeling complex protein SYD"/>
    <property type="match status" value="1"/>
</dbReference>
<dbReference type="SMART" id="SM00490">
    <property type="entry name" value="HELICc"/>
    <property type="match status" value="1"/>
</dbReference>
<evidence type="ECO:0000256" key="9">
    <source>
        <dbReference type="ARBA" id="ARBA00022806"/>
    </source>
</evidence>
<name>A0A484KB71_9ASTE</name>
<dbReference type="GO" id="GO:0009536">
    <property type="term" value="C:plastid"/>
    <property type="evidence" value="ECO:0007669"/>
    <property type="project" value="UniProtKB-SubCell"/>
</dbReference>
<dbReference type="SUPFAM" id="SSF52540">
    <property type="entry name" value="P-loop containing nucleoside triphosphate hydrolases"/>
    <property type="match status" value="3"/>
</dbReference>
<dbReference type="GO" id="GO:0003678">
    <property type="term" value="F:DNA helicase activity"/>
    <property type="evidence" value="ECO:0007669"/>
    <property type="project" value="UniProtKB-EC"/>
</dbReference>
<proteinExistence type="inferred from homology"/>
<feature type="compositionally biased region" description="Basic residues" evidence="14">
    <location>
        <begin position="1256"/>
        <end position="1265"/>
    </location>
</feature>
<dbReference type="InterPro" id="IPR049730">
    <property type="entry name" value="SNF2/RAD54-like_C"/>
</dbReference>
<evidence type="ECO:0000313" key="18">
    <source>
        <dbReference type="Proteomes" id="UP000595140"/>
    </source>
</evidence>
<dbReference type="GO" id="GO:0016787">
    <property type="term" value="F:hydrolase activity"/>
    <property type="evidence" value="ECO:0007669"/>
    <property type="project" value="UniProtKB-KW"/>
</dbReference>
<dbReference type="Pfam" id="PF14619">
    <property type="entry name" value="SnAC"/>
    <property type="match status" value="1"/>
</dbReference>
<evidence type="ECO:0000256" key="5">
    <source>
        <dbReference type="ARBA" id="ARBA00022473"/>
    </source>
</evidence>
<dbReference type="GO" id="GO:0005524">
    <property type="term" value="F:ATP binding"/>
    <property type="evidence" value="ECO:0007669"/>
    <property type="project" value="UniProtKB-KW"/>
</dbReference>
<dbReference type="GO" id="GO:0005634">
    <property type="term" value="C:nucleus"/>
    <property type="evidence" value="ECO:0007669"/>
    <property type="project" value="UniProtKB-SubCell"/>
</dbReference>
<dbReference type="Pfam" id="PF00271">
    <property type="entry name" value="Helicase_C"/>
    <property type="match status" value="1"/>
</dbReference>
<keyword evidence="9" id="KW-0347">Helicase</keyword>
<feature type="compositionally biased region" description="Polar residues" evidence="14">
    <location>
        <begin position="1148"/>
        <end position="1161"/>
    </location>
</feature>
<keyword evidence="10" id="KW-0067">ATP-binding</keyword>
<evidence type="ECO:0000256" key="3">
    <source>
        <dbReference type="ARBA" id="ARBA00008708"/>
    </source>
</evidence>
<evidence type="ECO:0000256" key="2">
    <source>
        <dbReference type="ARBA" id="ARBA00004474"/>
    </source>
</evidence>
<dbReference type="FunFam" id="3.40.50.300:FF:000755">
    <property type="entry name" value="Probable ATP-dependent DNA helicase CHR12"/>
    <property type="match status" value="1"/>
</dbReference>
<evidence type="ECO:0000256" key="4">
    <source>
        <dbReference type="ARBA" id="ARBA00012551"/>
    </source>
</evidence>